<reference evidence="2 3" key="1">
    <citation type="submission" date="2017-06" db="EMBL/GenBank/DDBJ databases">
        <title>A platform for efficient transgenesis in Macrostomum lignano, a flatworm model organism for stem cell research.</title>
        <authorList>
            <person name="Berezikov E."/>
        </authorList>
    </citation>
    <scope>NUCLEOTIDE SEQUENCE [LARGE SCALE GENOMIC DNA]</scope>
    <source>
        <strain evidence="2">DV1</strain>
        <tissue evidence="2">Whole organism</tissue>
    </source>
</reference>
<evidence type="ECO:0000313" key="2">
    <source>
        <dbReference type="EMBL" id="PAA48780.1"/>
    </source>
</evidence>
<organism evidence="2 3">
    <name type="scientific">Macrostomum lignano</name>
    <dbReference type="NCBI Taxonomy" id="282301"/>
    <lineage>
        <taxon>Eukaryota</taxon>
        <taxon>Metazoa</taxon>
        <taxon>Spiralia</taxon>
        <taxon>Lophotrochozoa</taxon>
        <taxon>Platyhelminthes</taxon>
        <taxon>Rhabditophora</taxon>
        <taxon>Macrostomorpha</taxon>
        <taxon>Macrostomida</taxon>
        <taxon>Macrostomidae</taxon>
        <taxon>Macrostomum</taxon>
    </lineage>
</organism>
<evidence type="ECO:0000313" key="3">
    <source>
        <dbReference type="Proteomes" id="UP000215902"/>
    </source>
</evidence>
<dbReference type="Proteomes" id="UP000215902">
    <property type="component" value="Unassembled WGS sequence"/>
</dbReference>
<dbReference type="AlphaFoldDB" id="A0A267DHJ2"/>
<comment type="caution">
    <text evidence="2">The sequence shown here is derived from an EMBL/GenBank/DDBJ whole genome shotgun (WGS) entry which is preliminary data.</text>
</comment>
<feature type="compositionally biased region" description="Pro residues" evidence="1">
    <location>
        <begin position="73"/>
        <end position="100"/>
    </location>
</feature>
<accession>A0A267DHJ2</accession>
<feature type="compositionally biased region" description="Polar residues" evidence="1">
    <location>
        <begin position="19"/>
        <end position="42"/>
    </location>
</feature>
<feature type="compositionally biased region" description="Polar residues" evidence="1">
    <location>
        <begin position="142"/>
        <end position="151"/>
    </location>
</feature>
<proteinExistence type="predicted"/>
<dbReference type="EMBL" id="NIVC01004059">
    <property type="protein sequence ID" value="PAA48780.1"/>
    <property type="molecule type" value="Genomic_DNA"/>
</dbReference>
<sequence>MSAQRTQNCLPSSERLLTMQPTLSYGQQRKVTRHSSSSATVRMNSRDILLPILSTSLPIPPKRQRVDKLPDVAQPPPTPPPQPHQSQQPPPPPTPPPPPALQQTLSVRDWVRLDADSSMEVRMELSRRVEPPASMPVEPASNCASSTATDTSENRRLEQRLRLTVRQLTLRSTCD</sequence>
<feature type="compositionally biased region" description="Polar residues" evidence="1">
    <location>
        <begin position="1"/>
        <end position="11"/>
    </location>
</feature>
<feature type="region of interest" description="Disordered" evidence="1">
    <location>
        <begin position="1"/>
        <end position="42"/>
    </location>
</feature>
<gene>
    <name evidence="2" type="ORF">BOX15_Mlig003078g1</name>
</gene>
<feature type="region of interest" description="Disordered" evidence="1">
    <location>
        <begin position="56"/>
        <end position="107"/>
    </location>
</feature>
<keyword evidence="3" id="KW-1185">Reference proteome</keyword>
<protein>
    <submittedName>
        <fullName evidence="2">Uncharacterized protein</fullName>
    </submittedName>
</protein>
<evidence type="ECO:0000256" key="1">
    <source>
        <dbReference type="SAM" id="MobiDB-lite"/>
    </source>
</evidence>
<feature type="region of interest" description="Disordered" evidence="1">
    <location>
        <begin position="123"/>
        <end position="156"/>
    </location>
</feature>
<name>A0A267DHJ2_9PLAT</name>